<name>A0A0R2I9H5_9LACO</name>
<dbReference type="SUPFAM" id="SSF142906">
    <property type="entry name" value="YjbR-like"/>
    <property type="match status" value="1"/>
</dbReference>
<dbReference type="Proteomes" id="UP000050934">
    <property type="component" value="Unassembled WGS sequence"/>
</dbReference>
<evidence type="ECO:0000313" key="2">
    <source>
        <dbReference type="Proteomes" id="UP000050934"/>
    </source>
</evidence>
<dbReference type="PATRIC" id="fig|396268.3.peg.1016"/>
<dbReference type="InterPro" id="IPR007351">
    <property type="entry name" value="YjbR"/>
</dbReference>
<dbReference type="SUPFAM" id="SSF88697">
    <property type="entry name" value="PUA domain-like"/>
    <property type="match status" value="1"/>
</dbReference>
<reference evidence="1 2" key="1">
    <citation type="journal article" date="2015" name="Genome Announc.">
        <title>Expanding the biotechnology potential of lactobacilli through comparative genomics of 213 strains and associated genera.</title>
        <authorList>
            <person name="Sun Z."/>
            <person name="Harris H.M."/>
            <person name="McCann A."/>
            <person name="Guo C."/>
            <person name="Argimon S."/>
            <person name="Zhang W."/>
            <person name="Yang X."/>
            <person name="Jeffery I.B."/>
            <person name="Cooney J.C."/>
            <person name="Kagawa T.F."/>
            <person name="Liu W."/>
            <person name="Song Y."/>
            <person name="Salvetti E."/>
            <person name="Wrobel A."/>
            <person name="Rasinkangas P."/>
            <person name="Parkhill J."/>
            <person name="Rea M.C."/>
            <person name="O'Sullivan O."/>
            <person name="Ritari J."/>
            <person name="Douillard F.P."/>
            <person name="Paul Ross R."/>
            <person name="Yang R."/>
            <person name="Briner A.E."/>
            <person name="Felis G.E."/>
            <person name="de Vos W.M."/>
            <person name="Barrangou R."/>
            <person name="Klaenhammer T.R."/>
            <person name="Caufield P.W."/>
            <person name="Cui Y."/>
            <person name="Zhang H."/>
            <person name="O'Toole P.W."/>
        </authorList>
    </citation>
    <scope>NUCLEOTIDE SEQUENCE [LARGE SCALE GENOMIC DNA]</scope>
    <source>
        <strain evidence="1 2">DSM 17896</strain>
    </source>
</reference>
<dbReference type="STRING" id="396268.IV45_GL001004"/>
<evidence type="ECO:0008006" key="3">
    <source>
        <dbReference type="Google" id="ProtNLM"/>
    </source>
</evidence>
<keyword evidence="2" id="KW-1185">Reference proteome</keyword>
<evidence type="ECO:0000313" key="1">
    <source>
        <dbReference type="EMBL" id="KRN58554.1"/>
    </source>
</evidence>
<sequence length="344" mass="40669">MQIEEKVFQRQRADKKKLTAFGFRRVNNRYVWQQKFFKDQFEAQLQVDAAGQVTGQVIDLNSGEAYLPLRASHPGPYASQVKTAYEDLLKQVAKECFITQPFHSDQANRLARLIHQRFHEQPEFVFKRLPDYAAFREPISQKWYGLVMNIPRQRLDQNYRSADEKVEIIEFRIDIKQRKALLKRPGFYPAYHMNKDSWICVTLDDTQDDQQIMTLIEQSRAILCQPHAWLIPANPHYYDIMHAFSDPHELLLWKQSTKIRVGDPVFIYVTNPVKAVIFQCRAVQVNIPYHYRSKQVNLDQAMKLSLVKRYSPTQFSFDFLKDHGIQYIRGPRKLSEQLVQLFNQ</sequence>
<protein>
    <recommendedName>
        <fullName evidence="3">MmcQ family protein</fullName>
    </recommendedName>
</protein>
<dbReference type="PANTHER" id="PTHR35145:SF1">
    <property type="entry name" value="CYTOPLASMIC PROTEIN"/>
    <property type="match status" value="1"/>
</dbReference>
<comment type="caution">
    <text evidence="1">The sequence shown here is derived from an EMBL/GenBank/DDBJ whole genome shotgun (WGS) entry which is preliminary data.</text>
</comment>
<dbReference type="Gene3D" id="3.90.1150.30">
    <property type="match status" value="1"/>
</dbReference>
<accession>A0A0R2I9H5</accession>
<dbReference type="EMBL" id="JQBW01000010">
    <property type="protein sequence ID" value="KRN58554.1"/>
    <property type="molecule type" value="Genomic_DNA"/>
</dbReference>
<dbReference type="InterPro" id="IPR038056">
    <property type="entry name" value="YjbR-like_sf"/>
</dbReference>
<proteinExistence type="predicted"/>
<dbReference type="OrthoDB" id="9789813at2"/>
<gene>
    <name evidence="1" type="ORF">IV45_GL001004</name>
</gene>
<dbReference type="AlphaFoldDB" id="A0A0R2I9H5"/>
<organism evidence="1 2">
    <name type="scientific">Limosilactobacillus secaliphilus</name>
    <dbReference type="NCBI Taxonomy" id="396268"/>
    <lineage>
        <taxon>Bacteria</taxon>
        <taxon>Bacillati</taxon>
        <taxon>Bacillota</taxon>
        <taxon>Bacilli</taxon>
        <taxon>Lactobacillales</taxon>
        <taxon>Lactobacillaceae</taxon>
        <taxon>Limosilactobacillus</taxon>
    </lineage>
</organism>
<dbReference type="RefSeq" id="WP_057742102.1">
    <property type="nucleotide sequence ID" value="NZ_JQBW01000010.1"/>
</dbReference>
<dbReference type="InterPro" id="IPR015947">
    <property type="entry name" value="PUA-like_sf"/>
</dbReference>
<dbReference type="PANTHER" id="PTHR35145">
    <property type="entry name" value="CYTOPLASMIC PROTEIN-RELATED"/>
    <property type="match status" value="1"/>
</dbReference>